<organism evidence="3 4">
    <name type="scientific">Rufibacter hautae</name>
    <dbReference type="NCBI Taxonomy" id="2595005"/>
    <lineage>
        <taxon>Bacteria</taxon>
        <taxon>Pseudomonadati</taxon>
        <taxon>Bacteroidota</taxon>
        <taxon>Cytophagia</taxon>
        <taxon>Cytophagales</taxon>
        <taxon>Hymenobacteraceae</taxon>
        <taxon>Rufibacter</taxon>
    </lineage>
</organism>
<dbReference type="Proteomes" id="UP000324133">
    <property type="component" value="Unassembled WGS sequence"/>
</dbReference>
<accession>A0A5B6TDL1</accession>
<dbReference type="InterPro" id="IPR010982">
    <property type="entry name" value="Lambda_DNA-bd_dom_sf"/>
</dbReference>
<dbReference type="PANTHER" id="PTHR46797:SF1">
    <property type="entry name" value="METHYLPHOSPHONATE SYNTHASE"/>
    <property type="match status" value="1"/>
</dbReference>
<evidence type="ECO:0000313" key="4">
    <source>
        <dbReference type="Proteomes" id="UP000324133"/>
    </source>
</evidence>
<dbReference type="AlphaFoldDB" id="A0A5B6TDL1"/>
<comment type="caution">
    <text evidence="3">The sequence shown here is derived from an EMBL/GenBank/DDBJ whole genome shotgun (WGS) entry which is preliminary data.</text>
</comment>
<keyword evidence="1" id="KW-0238">DNA-binding</keyword>
<gene>
    <name evidence="3" type="ORF">FOA19_22320</name>
</gene>
<dbReference type="SMART" id="SM00530">
    <property type="entry name" value="HTH_XRE"/>
    <property type="match status" value="1"/>
</dbReference>
<dbReference type="Gene3D" id="1.10.260.40">
    <property type="entry name" value="lambda repressor-like DNA-binding domains"/>
    <property type="match status" value="1"/>
</dbReference>
<dbReference type="PROSITE" id="PS50943">
    <property type="entry name" value="HTH_CROC1"/>
    <property type="match status" value="1"/>
</dbReference>
<dbReference type="EMBL" id="VKKY01000003">
    <property type="protein sequence ID" value="KAA3437104.1"/>
    <property type="molecule type" value="Genomic_DNA"/>
</dbReference>
<keyword evidence="4" id="KW-1185">Reference proteome</keyword>
<dbReference type="GO" id="GO:0005829">
    <property type="term" value="C:cytosol"/>
    <property type="evidence" value="ECO:0007669"/>
    <property type="project" value="TreeGrafter"/>
</dbReference>
<dbReference type="GO" id="GO:0003677">
    <property type="term" value="F:DNA binding"/>
    <property type="evidence" value="ECO:0007669"/>
    <property type="project" value="UniProtKB-KW"/>
</dbReference>
<dbReference type="InterPro" id="IPR050807">
    <property type="entry name" value="TransReg_Diox_bact_type"/>
</dbReference>
<dbReference type="Pfam" id="PF01381">
    <property type="entry name" value="HTH_3"/>
    <property type="match status" value="1"/>
</dbReference>
<reference evidence="3 4" key="1">
    <citation type="submission" date="2019-07" db="EMBL/GenBank/DDBJ databases">
        <title>Rufibacter sp. nov., isolated from lake sediment.</title>
        <authorList>
            <person name="Qu J.-H."/>
        </authorList>
    </citation>
    <scope>NUCLEOTIDE SEQUENCE [LARGE SCALE GENOMIC DNA]</scope>
    <source>
        <strain evidence="3 4">NBS58-1</strain>
    </source>
</reference>
<sequence>MEERAFGSVMQELRKGKGLSQEELAFRCGLDRTYISLLERSLRVPTIVTLFKVSVVLEIRPEEFIARMNVQDRNYGEGSHLDQ</sequence>
<dbReference type="PANTHER" id="PTHR46797">
    <property type="entry name" value="HTH-TYPE TRANSCRIPTIONAL REGULATOR"/>
    <property type="match status" value="1"/>
</dbReference>
<feature type="domain" description="HTH cro/C1-type" evidence="2">
    <location>
        <begin position="10"/>
        <end position="64"/>
    </location>
</feature>
<dbReference type="OrthoDB" id="9814553at2"/>
<dbReference type="CDD" id="cd00093">
    <property type="entry name" value="HTH_XRE"/>
    <property type="match status" value="1"/>
</dbReference>
<dbReference type="SUPFAM" id="SSF47413">
    <property type="entry name" value="lambda repressor-like DNA-binding domains"/>
    <property type="match status" value="1"/>
</dbReference>
<evidence type="ECO:0000259" key="2">
    <source>
        <dbReference type="PROSITE" id="PS50943"/>
    </source>
</evidence>
<dbReference type="GO" id="GO:0003700">
    <property type="term" value="F:DNA-binding transcription factor activity"/>
    <property type="evidence" value="ECO:0007669"/>
    <property type="project" value="TreeGrafter"/>
</dbReference>
<proteinExistence type="predicted"/>
<evidence type="ECO:0000256" key="1">
    <source>
        <dbReference type="ARBA" id="ARBA00023125"/>
    </source>
</evidence>
<dbReference type="InterPro" id="IPR001387">
    <property type="entry name" value="Cro/C1-type_HTH"/>
</dbReference>
<protein>
    <submittedName>
        <fullName evidence="3">Helix-turn-helix transcriptional regulator</fullName>
    </submittedName>
</protein>
<name>A0A5B6TDL1_9BACT</name>
<evidence type="ECO:0000313" key="3">
    <source>
        <dbReference type="EMBL" id="KAA3437104.1"/>
    </source>
</evidence>
<dbReference type="RefSeq" id="WP_149093044.1">
    <property type="nucleotide sequence ID" value="NZ_VKKY01000003.1"/>
</dbReference>